<evidence type="ECO:0000259" key="1">
    <source>
        <dbReference type="Pfam" id="PF25137"/>
    </source>
</evidence>
<organism evidence="2 3">
    <name type="scientific">Anaerosacchariphilus hominis</name>
    <dbReference type="NCBI Taxonomy" id="2763017"/>
    <lineage>
        <taxon>Bacteria</taxon>
        <taxon>Bacillati</taxon>
        <taxon>Bacillota</taxon>
        <taxon>Clostridia</taxon>
        <taxon>Lachnospirales</taxon>
        <taxon>Lachnospiraceae</taxon>
        <taxon>Anaerosacchariphilus</taxon>
    </lineage>
</organism>
<dbReference type="RefSeq" id="WP_186873306.1">
    <property type="nucleotide sequence ID" value="NZ_JACOOR010000002.1"/>
</dbReference>
<dbReference type="Proteomes" id="UP000649345">
    <property type="component" value="Unassembled WGS sequence"/>
</dbReference>
<dbReference type="SUPFAM" id="SSF56796">
    <property type="entry name" value="Dehydroquinate synthase-like"/>
    <property type="match status" value="1"/>
</dbReference>
<dbReference type="AlphaFoldDB" id="A0A923LA43"/>
<reference evidence="2" key="1">
    <citation type="submission" date="2020-08" db="EMBL/GenBank/DDBJ databases">
        <title>Genome public.</title>
        <authorList>
            <person name="Liu C."/>
            <person name="Sun Q."/>
        </authorList>
    </citation>
    <scope>NUCLEOTIDE SEQUENCE</scope>
    <source>
        <strain evidence="2">NSJ-68</strain>
    </source>
</reference>
<dbReference type="EMBL" id="JACOOR010000002">
    <property type="protein sequence ID" value="MBC5658755.1"/>
    <property type="molecule type" value="Genomic_DNA"/>
</dbReference>
<evidence type="ECO:0000313" key="2">
    <source>
        <dbReference type="EMBL" id="MBC5658755.1"/>
    </source>
</evidence>
<keyword evidence="3" id="KW-1185">Reference proteome</keyword>
<feature type="domain" description="Fe-containing alcohol dehydrogenase-like C-terminal" evidence="1">
    <location>
        <begin position="3"/>
        <end position="78"/>
    </location>
</feature>
<dbReference type="Pfam" id="PF25137">
    <property type="entry name" value="ADH_Fe_C"/>
    <property type="match status" value="1"/>
</dbReference>
<proteinExistence type="predicted"/>
<protein>
    <recommendedName>
        <fullName evidence="1">Fe-containing alcohol dehydrogenase-like C-terminal domain-containing protein</fullName>
    </recommendedName>
</protein>
<dbReference type="InterPro" id="IPR056798">
    <property type="entry name" value="ADH_Fe_C"/>
</dbReference>
<sequence length="92" mass="10380">MGVERAGKTEEAITLEGIQRFYGFLKRMNLPTSMGEVGIDDSQFEAMAKRGTRFGTSVELNVGNFVKLDCQDIINIYQLVNKEKIYEIHTCA</sequence>
<name>A0A923LA43_9FIRM</name>
<dbReference type="Gene3D" id="1.20.1090.10">
    <property type="entry name" value="Dehydroquinate synthase-like - alpha domain"/>
    <property type="match status" value="1"/>
</dbReference>
<comment type="caution">
    <text evidence="2">The sequence shown here is derived from an EMBL/GenBank/DDBJ whole genome shotgun (WGS) entry which is preliminary data.</text>
</comment>
<accession>A0A923LA43</accession>
<evidence type="ECO:0000313" key="3">
    <source>
        <dbReference type="Proteomes" id="UP000649345"/>
    </source>
</evidence>
<gene>
    <name evidence="2" type="ORF">H8S44_03070</name>
</gene>